<evidence type="ECO:0000259" key="4">
    <source>
        <dbReference type="PROSITE" id="PS51164"/>
    </source>
</evidence>
<dbReference type="OrthoDB" id="2115822at2759"/>
<accession>J0WRB1</accession>
<evidence type="ECO:0000313" key="6">
    <source>
        <dbReference type="Proteomes" id="UP000006514"/>
    </source>
</evidence>
<feature type="chain" id="PRO_5003741008" description="CBM1 domain-containing protein" evidence="3">
    <location>
        <begin position="19"/>
        <end position="250"/>
    </location>
</feature>
<keyword evidence="6" id="KW-1185">Reference proteome</keyword>
<dbReference type="OMA" id="AWYVCTG"/>
<feature type="domain" description="CBM1" evidence="4">
    <location>
        <begin position="20"/>
        <end position="56"/>
    </location>
</feature>
<evidence type="ECO:0000256" key="2">
    <source>
        <dbReference type="SAM" id="MobiDB-lite"/>
    </source>
</evidence>
<proteinExistence type="predicted"/>
<dbReference type="GO" id="GO:0005975">
    <property type="term" value="P:carbohydrate metabolic process"/>
    <property type="evidence" value="ECO:0007669"/>
    <property type="project" value="InterPro"/>
</dbReference>
<dbReference type="SMART" id="SM00236">
    <property type="entry name" value="fCBD"/>
    <property type="match status" value="1"/>
</dbReference>
<evidence type="ECO:0000256" key="3">
    <source>
        <dbReference type="SAM" id="SignalP"/>
    </source>
</evidence>
<reference evidence="6" key="1">
    <citation type="journal article" date="2012" name="Science">
        <title>The Paleozoic origin of enzymatic lignin decomposition reconstructed from 31 fungal genomes.</title>
        <authorList>
            <person name="Floudas D."/>
            <person name="Binder M."/>
            <person name="Riley R."/>
            <person name="Barry K."/>
            <person name="Blanchette R.A."/>
            <person name="Henrissat B."/>
            <person name="Martinez A.T."/>
            <person name="Otillar R."/>
            <person name="Spatafora J.W."/>
            <person name="Yadav J.S."/>
            <person name="Aerts A."/>
            <person name="Benoit I."/>
            <person name="Boyd A."/>
            <person name="Carlson A."/>
            <person name="Copeland A."/>
            <person name="Coutinho P.M."/>
            <person name="de Vries R.P."/>
            <person name="Ferreira P."/>
            <person name="Findley K."/>
            <person name="Foster B."/>
            <person name="Gaskell J."/>
            <person name="Glotzer D."/>
            <person name="Gorecki P."/>
            <person name="Heitman J."/>
            <person name="Hesse C."/>
            <person name="Hori C."/>
            <person name="Igarashi K."/>
            <person name="Jurgens J.A."/>
            <person name="Kallen N."/>
            <person name="Kersten P."/>
            <person name="Kohler A."/>
            <person name="Kuees U."/>
            <person name="Kumar T.K.A."/>
            <person name="Kuo A."/>
            <person name="LaButti K."/>
            <person name="Larrondo L.F."/>
            <person name="Lindquist E."/>
            <person name="Ling A."/>
            <person name="Lombard V."/>
            <person name="Lucas S."/>
            <person name="Lundell T."/>
            <person name="Martin R."/>
            <person name="McLaughlin D.J."/>
            <person name="Morgenstern I."/>
            <person name="Morin E."/>
            <person name="Murat C."/>
            <person name="Nagy L.G."/>
            <person name="Nolan M."/>
            <person name="Ohm R.A."/>
            <person name="Patyshakuliyeva A."/>
            <person name="Rokas A."/>
            <person name="Ruiz-Duenas F.J."/>
            <person name="Sabat G."/>
            <person name="Salamov A."/>
            <person name="Samejima M."/>
            <person name="Schmutz J."/>
            <person name="Slot J.C."/>
            <person name="St John F."/>
            <person name="Stenlid J."/>
            <person name="Sun H."/>
            <person name="Sun S."/>
            <person name="Syed K."/>
            <person name="Tsang A."/>
            <person name="Wiebenga A."/>
            <person name="Young D."/>
            <person name="Pisabarro A."/>
            <person name="Eastwood D.C."/>
            <person name="Martin F."/>
            <person name="Cullen D."/>
            <person name="Grigoriev I.V."/>
            <person name="Hibbett D.S."/>
        </authorList>
    </citation>
    <scope>NUCLEOTIDE SEQUENCE [LARGE SCALE GENOMIC DNA]</scope>
    <source>
        <strain evidence="6">TFB10046</strain>
    </source>
</reference>
<dbReference type="Proteomes" id="UP000006514">
    <property type="component" value="Unassembled WGS sequence"/>
</dbReference>
<evidence type="ECO:0000256" key="1">
    <source>
        <dbReference type="ARBA" id="ARBA00022729"/>
    </source>
</evidence>
<sequence length="250" mass="25587">MLVAILAVALSVAQTTTAQATAPQWGQCGGIGWTGPTACPSGWVCTVSNEYYSQCLQEPSTPAAPSSTAVPTSTATGTSSGSAPTGTAPAGAGPGSTLKPNYLWIRAVEDPQFHKYLQSSPLYTASGSVLGSYTTAGQFNVVNGQLVQLLGDGTLLYGSVEPRADPSVMKLRLSFSTTPAPASAGAFAFSGDALQWTIANITRPNNAAWLACPDGNAVPLFVNLGPYAYNTPAGCSDETIHFYNGATAVP</sequence>
<feature type="signal peptide" evidence="3">
    <location>
        <begin position="1"/>
        <end position="18"/>
    </location>
</feature>
<dbReference type="SUPFAM" id="SSF57180">
    <property type="entry name" value="Cellulose-binding domain"/>
    <property type="match status" value="1"/>
</dbReference>
<gene>
    <name evidence="5" type="ORF">AURDEDRAFT_175724</name>
</gene>
<dbReference type="PROSITE" id="PS00562">
    <property type="entry name" value="CBM1_1"/>
    <property type="match status" value="1"/>
</dbReference>
<dbReference type="EMBL" id="JH687900">
    <property type="protein sequence ID" value="EJD35193.1"/>
    <property type="molecule type" value="Genomic_DNA"/>
</dbReference>
<keyword evidence="1 3" id="KW-0732">Signal</keyword>
<organism evidence="5 6">
    <name type="scientific">Auricularia subglabra (strain TFB-10046 / SS5)</name>
    <name type="common">White-rot fungus</name>
    <name type="synonym">Auricularia delicata (strain TFB10046)</name>
    <dbReference type="NCBI Taxonomy" id="717982"/>
    <lineage>
        <taxon>Eukaryota</taxon>
        <taxon>Fungi</taxon>
        <taxon>Dikarya</taxon>
        <taxon>Basidiomycota</taxon>
        <taxon>Agaricomycotina</taxon>
        <taxon>Agaricomycetes</taxon>
        <taxon>Auriculariales</taxon>
        <taxon>Auriculariaceae</taxon>
        <taxon>Auricularia</taxon>
    </lineage>
</organism>
<feature type="region of interest" description="Disordered" evidence="2">
    <location>
        <begin position="62"/>
        <end position="94"/>
    </location>
</feature>
<evidence type="ECO:0000313" key="5">
    <source>
        <dbReference type="EMBL" id="EJD35193.1"/>
    </source>
</evidence>
<dbReference type="eggNOG" id="ENOG502S1FJ">
    <property type="taxonomic scope" value="Eukaryota"/>
</dbReference>
<dbReference type="GO" id="GO:0005576">
    <property type="term" value="C:extracellular region"/>
    <property type="evidence" value="ECO:0007669"/>
    <property type="project" value="InterPro"/>
</dbReference>
<dbReference type="KEGG" id="adl:AURDEDRAFT_175724"/>
<dbReference type="GO" id="GO:0030248">
    <property type="term" value="F:cellulose binding"/>
    <property type="evidence" value="ECO:0007669"/>
    <property type="project" value="InterPro"/>
</dbReference>
<protein>
    <recommendedName>
        <fullName evidence="4">CBM1 domain-containing protein</fullName>
    </recommendedName>
</protein>
<dbReference type="InParanoid" id="J0WRB1"/>
<dbReference type="AlphaFoldDB" id="J0WRB1"/>
<dbReference type="PROSITE" id="PS51164">
    <property type="entry name" value="CBM1_2"/>
    <property type="match status" value="1"/>
</dbReference>
<dbReference type="Pfam" id="PF00734">
    <property type="entry name" value="CBM_1"/>
    <property type="match status" value="1"/>
</dbReference>
<dbReference type="InterPro" id="IPR035971">
    <property type="entry name" value="CBD_sf"/>
</dbReference>
<name>J0WRB1_AURST</name>
<dbReference type="InterPro" id="IPR000254">
    <property type="entry name" value="CBD"/>
</dbReference>